<dbReference type="EMBL" id="CP002281">
    <property type="protein sequence ID" value="ADO82664.1"/>
    <property type="molecule type" value="Genomic_DNA"/>
</dbReference>
<sequence length="238" mass="27745">MNIELKKIVLDIKPGQENLDFEKLYENSYKEALKRETLTDKEKIQWSGIFHIEDDEIEMEFLADTKGNYITYLDLDGYLNGEVAEIDEGSALHLVSEGSNIYEAICFMEIKKLKVLPEPKLKALEYSLFPKFAQGFIASDLSGENNVSEFMELFTPILSNLELIKKINISCEWSEIIGGNSETKERFEKFLKDYVEKELFFLYYDTEYGEMLSKKEYNELFAQGIKYNPNTDILDLYE</sequence>
<organism evidence="1 2">
    <name type="scientific">Ilyobacter polytropus (strain ATCC 51220 / DSM 2926 / LMG 16218 / CuHBu1)</name>
    <dbReference type="NCBI Taxonomy" id="572544"/>
    <lineage>
        <taxon>Bacteria</taxon>
        <taxon>Fusobacteriati</taxon>
        <taxon>Fusobacteriota</taxon>
        <taxon>Fusobacteriia</taxon>
        <taxon>Fusobacteriales</taxon>
        <taxon>Fusobacteriaceae</taxon>
        <taxon>Ilyobacter</taxon>
    </lineage>
</organism>
<protein>
    <submittedName>
        <fullName evidence="1">Uncharacterized protein</fullName>
    </submittedName>
</protein>
<dbReference type="Proteomes" id="UP000006875">
    <property type="component" value="Chromosome"/>
</dbReference>
<evidence type="ECO:0000313" key="1">
    <source>
        <dbReference type="EMBL" id="ADO82664.1"/>
    </source>
</evidence>
<dbReference type="OrthoDB" id="92579at2"/>
<evidence type="ECO:0000313" key="2">
    <source>
        <dbReference type="Proteomes" id="UP000006875"/>
    </source>
</evidence>
<dbReference type="HOGENOM" id="CLU_1164631_0_0_0"/>
<dbReference type="KEGG" id="ipo:Ilyop_0878"/>
<dbReference type="RefSeq" id="WP_013387334.1">
    <property type="nucleotide sequence ID" value="NC_014632.1"/>
</dbReference>
<dbReference type="AlphaFoldDB" id="E3H7T2"/>
<accession>E3H7T2</accession>
<proteinExistence type="predicted"/>
<name>E3H7T2_ILYPC</name>
<gene>
    <name evidence="1" type="ordered locus">Ilyop_0878</name>
</gene>
<keyword evidence="2" id="KW-1185">Reference proteome</keyword>
<reference evidence="1 2" key="1">
    <citation type="journal article" date="2010" name="Stand. Genomic Sci.">
        <title>Complete genome sequence of Ilyobacter polytropus type strain (CuHbu1).</title>
        <authorList>
            <person name="Sikorski J."/>
            <person name="Chertkov O."/>
            <person name="Lapidus A."/>
            <person name="Nolan M."/>
            <person name="Lucas S."/>
            <person name="Del Rio T.G."/>
            <person name="Tice H."/>
            <person name="Cheng J.F."/>
            <person name="Tapia R."/>
            <person name="Han C."/>
            <person name="Goodwin L."/>
            <person name="Pitluck S."/>
            <person name="Liolios K."/>
            <person name="Ivanova N."/>
            <person name="Mavromatis K."/>
            <person name="Mikhailova N."/>
            <person name="Pati A."/>
            <person name="Chen A."/>
            <person name="Palaniappan K."/>
            <person name="Land M."/>
            <person name="Hauser L."/>
            <person name="Chang Y.J."/>
            <person name="Jeffries C.D."/>
            <person name="Brambilla E."/>
            <person name="Yasawong M."/>
            <person name="Rohde M."/>
            <person name="Pukall R."/>
            <person name="Spring S."/>
            <person name="Goker M."/>
            <person name="Woyke T."/>
            <person name="Bristow J."/>
            <person name="Eisen J.A."/>
            <person name="Markowitz V."/>
            <person name="Hugenholtz P."/>
            <person name="Kyrpides N.C."/>
            <person name="Klenk H.P."/>
        </authorList>
    </citation>
    <scope>NUCLEOTIDE SEQUENCE [LARGE SCALE GENOMIC DNA]</scope>
    <source>
        <strain evidence="2">ATCC 51220 / DSM 2926 / LMG 16218 / CuHBu1</strain>
    </source>
</reference>